<protein>
    <submittedName>
        <fullName evidence="2">FemAB family PEP-CTERM system-associated protein</fullName>
    </submittedName>
</protein>
<evidence type="ECO:0000259" key="1">
    <source>
        <dbReference type="Pfam" id="PF13480"/>
    </source>
</evidence>
<evidence type="ECO:0000313" key="2">
    <source>
        <dbReference type="EMBL" id="HEB97830.1"/>
    </source>
</evidence>
<dbReference type="EMBL" id="DRKP01000192">
    <property type="protein sequence ID" value="HEB97830.1"/>
    <property type="molecule type" value="Genomic_DNA"/>
</dbReference>
<dbReference type="Pfam" id="PF13480">
    <property type="entry name" value="Acetyltransf_6"/>
    <property type="match status" value="1"/>
</dbReference>
<proteinExistence type="predicted"/>
<gene>
    <name evidence="2" type="ORF">ENI96_15535</name>
</gene>
<dbReference type="InterPro" id="IPR016181">
    <property type="entry name" value="Acyl_CoA_acyltransferase"/>
</dbReference>
<reference evidence="2" key="1">
    <citation type="journal article" date="2020" name="mSystems">
        <title>Genome- and Community-Level Interaction Insights into Carbon Utilization and Element Cycling Functions of Hydrothermarchaeota in Hydrothermal Sediment.</title>
        <authorList>
            <person name="Zhou Z."/>
            <person name="Liu Y."/>
            <person name="Xu W."/>
            <person name="Pan J."/>
            <person name="Luo Z.H."/>
            <person name="Li M."/>
        </authorList>
    </citation>
    <scope>NUCLEOTIDE SEQUENCE [LARGE SCALE GENOMIC DNA]</scope>
    <source>
        <strain evidence="2">HyVt-443</strain>
    </source>
</reference>
<dbReference type="PANTHER" id="PTHR36174:SF1">
    <property type="entry name" value="LIPID II:GLYCINE GLYCYLTRANSFERASE"/>
    <property type="match status" value="1"/>
</dbReference>
<dbReference type="SUPFAM" id="SSF55729">
    <property type="entry name" value="Acyl-CoA N-acyltransferases (Nat)"/>
    <property type="match status" value="1"/>
</dbReference>
<dbReference type="InterPro" id="IPR050644">
    <property type="entry name" value="PG_Glycine_Bridge_Synth"/>
</dbReference>
<feature type="domain" description="BioF2-like acetyltransferase" evidence="1">
    <location>
        <begin position="151"/>
        <end position="283"/>
    </location>
</feature>
<comment type="caution">
    <text evidence="2">The sequence shown here is derived from an EMBL/GenBank/DDBJ whole genome shotgun (WGS) entry which is preliminary data.</text>
</comment>
<sequence length="342" mass="39154">MDLQIRELGEADFGRWNACVERAPDATFFHLAGWKRVLERAFGHPTHYLYAEREGRVEGILPLARVRSLLFGDMLVSTPFCVYGGIVAENDEAAAGLRQAACDLADRLRVDSLELRNLQPSGLDWPTKSLYVTFRKQIDPDPEVNLKAIPRKQRAMVRKGIKAGLQSEHDDGWRRLYRVYSESVRNLGTPVFPQRLFQVLREEFGDACEVLMVTHEGRDIAGVMSFYFRDQVLPYYGGSIALARALKGNDFMYWELMRRSGERGIRLFDYGRSKEGTGSYSFKKNWGFTPEPLYYENYLVEADTIPEINPMNPKYQLFIRAWKRLPLPVANTVGPLLARSLG</sequence>
<dbReference type="Proteomes" id="UP000886251">
    <property type="component" value="Unassembled WGS sequence"/>
</dbReference>
<dbReference type="NCBIfam" id="TIGR03019">
    <property type="entry name" value="pepcterm_femAB"/>
    <property type="match status" value="1"/>
</dbReference>
<dbReference type="Gene3D" id="3.40.630.30">
    <property type="match status" value="1"/>
</dbReference>
<accession>A0A831RRL8</accession>
<dbReference type="InterPro" id="IPR038740">
    <property type="entry name" value="BioF2-like_GNAT_dom"/>
</dbReference>
<dbReference type="InterPro" id="IPR017469">
    <property type="entry name" value="PEP-CTERM_FemAB-rel"/>
</dbReference>
<organism evidence="2">
    <name type="scientific">Sedimenticola thiotaurini</name>
    <dbReference type="NCBI Taxonomy" id="1543721"/>
    <lineage>
        <taxon>Bacteria</taxon>
        <taxon>Pseudomonadati</taxon>
        <taxon>Pseudomonadota</taxon>
        <taxon>Gammaproteobacteria</taxon>
        <taxon>Chromatiales</taxon>
        <taxon>Sedimenticolaceae</taxon>
        <taxon>Sedimenticola</taxon>
    </lineage>
</organism>
<name>A0A831RRL8_9GAMM</name>
<dbReference type="AlphaFoldDB" id="A0A831RRL8"/>
<dbReference type="PANTHER" id="PTHR36174">
    <property type="entry name" value="LIPID II:GLYCINE GLYCYLTRANSFERASE"/>
    <property type="match status" value="1"/>
</dbReference>